<dbReference type="NCBIfam" id="TIGR01698">
    <property type="entry name" value="PUNP"/>
    <property type="match status" value="1"/>
</dbReference>
<dbReference type="PIRSF" id="PIRSF000477">
    <property type="entry name" value="PurNPase"/>
    <property type="match status" value="1"/>
</dbReference>
<keyword evidence="12" id="KW-1185">Reference proteome</keyword>
<evidence type="ECO:0000256" key="1">
    <source>
        <dbReference type="ARBA" id="ARBA00005058"/>
    </source>
</evidence>
<evidence type="ECO:0000256" key="3">
    <source>
        <dbReference type="ARBA" id="ARBA00011233"/>
    </source>
</evidence>
<dbReference type="Pfam" id="PF01048">
    <property type="entry name" value="PNP_UDP_1"/>
    <property type="match status" value="1"/>
</dbReference>
<proteinExistence type="inferred from homology"/>
<dbReference type="NCBIfam" id="TIGR01697">
    <property type="entry name" value="PNPH-PUNA-XAPA"/>
    <property type="match status" value="1"/>
</dbReference>
<evidence type="ECO:0000313" key="11">
    <source>
        <dbReference type="EMBL" id="MBB4017151.1"/>
    </source>
</evidence>
<dbReference type="PANTHER" id="PTHR11904">
    <property type="entry name" value="METHYLTHIOADENOSINE/PURINE NUCLEOSIDE PHOSPHORYLASE"/>
    <property type="match status" value="1"/>
</dbReference>
<keyword evidence="7 9" id="KW-0808">Transferase</keyword>
<comment type="similarity">
    <text evidence="2 9">Belongs to the PNP/MTAP phosphorylase family.</text>
</comment>
<evidence type="ECO:0000259" key="10">
    <source>
        <dbReference type="Pfam" id="PF01048"/>
    </source>
</evidence>
<comment type="function">
    <text evidence="9">The purine nucleoside phosphorylases catalyze the phosphorolytic breakdown of the N-glycosidic bond in the beta-(deoxy)ribonucleoside molecules, with the formation of the corresponding free purine bases and pentose-1-phosphate.</text>
</comment>
<reference evidence="11 12" key="1">
    <citation type="submission" date="2020-08" db="EMBL/GenBank/DDBJ databases">
        <title>Genomic Encyclopedia of Type Strains, Phase IV (KMG-IV): sequencing the most valuable type-strain genomes for metagenomic binning, comparative biology and taxonomic classification.</title>
        <authorList>
            <person name="Goeker M."/>
        </authorList>
    </citation>
    <scope>NUCLEOTIDE SEQUENCE [LARGE SCALE GENOMIC DNA]</scope>
    <source>
        <strain evidence="11 12">DSM 103737</strain>
    </source>
</reference>
<keyword evidence="6 9" id="KW-0328">Glycosyltransferase</keyword>
<dbReference type="AlphaFoldDB" id="A0A840BUL5"/>
<dbReference type="NCBIfam" id="NF006054">
    <property type="entry name" value="PRK08202.1"/>
    <property type="match status" value="1"/>
</dbReference>
<evidence type="ECO:0000256" key="7">
    <source>
        <dbReference type="ARBA" id="ARBA00022679"/>
    </source>
</evidence>
<sequence length="278" mass="29301">MTGAAGTDAKLRDEALGLLAERGIAGPFDAALVLGTGLGNIVEDVEEAREVPYADIPGFPVSGVSGHAGRLIAGRIEGRRILIYGGRAHYYETGNAAVMRAPINLLTGLGSPPLVLTNAAGSLRADIRPGSLALITDHINYSGLNPLIGDTGDGRFVPMTLAYDEMLRKRMMLAAKTAGITLNSGIYMWFSGPSFETPAEIRMARMFGADLVGMSTVPEVILARRFGLRVAALSVVTNLAAGLEGATPSHGETKDVATLAAVTLRRLLRAFLATRDER</sequence>
<evidence type="ECO:0000256" key="4">
    <source>
        <dbReference type="ARBA" id="ARBA00011886"/>
    </source>
</evidence>
<evidence type="ECO:0000256" key="2">
    <source>
        <dbReference type="ARBA" id="ARBA00006751"/>
    </source>
</evidence>
<comment type="caution">
    <text evidence="11">The sequence shown here is derived from an EMBL/GenBank/DDBJ whole genome shotgun (WGS) entry which is preliminary data.</text>
</comment>
<dbReference type="Gene3D" id="3.40.50.1580">
    <property type="entry name" value="Nucleoside phosphorylase domain"/>
    <property type="match status" value="1"/>
</dbReference>
<feature type="domain" description="Nucleoside phosphorylase" evidence="10">
    <location>
        <begin position="31"/>
        <end position="273"/>
    </location>
</feature>
<dbReference type="GO" id="GO:0005737">
    <property type="term" value="C:cytoplasm"/>
    <property type="evidence" value="ECO:0007669"/>
    <property type="project" value="TreeGrafter"/>
</dbReference>
<evidence type="ECO:0000256" key="5">
    <source>
        <dbReference type="ARBA" id="ARBA00013834"/>
    </source>
</evidence>
<dbReference type="Proteomes" id="UP000577362">
    <property type="component" value="Unassembled WGS sequence"/>
</dbReference>
<evidence type="ECO:0000256" key="6">
    <source>
        <dbReference type="ARBA" id="ARBA00022676"/>
    </source>
</evidence>
<dbReference type="PANTHER" id="PTHR11904:SF9">
    <property type="entry name" value="PURINE NUCLEOSIDE PHOSPHORYLASE-RELATED"/>
    <property type="match status" value="1"/>
</dbReference>
<dbReference type="InterPro" id="IPR000845">
    <property type="entry name" value="Nucleoside_phosphorylase_d"/>
</dbReference>
<dbReference type="RefSeq" id="WP_053193429.1">
    <property type="nucleotide sequence ID" value="NZ_JACIEN010000002.1"/>
</dbReference>
<evidence type="ECO:0000313" key="12">
    <source>
        <dbReference type="Proteomes" id="UP000577362"/>
    </source>
</evidence>
<dbReference type="EMBL" id="JACIEN010000002">
    <property type="protein sequence ID" value="MBB4017151.1"/>
    <property type="molecule type" value="Genomic_DNA"/>
</dbReference>
<name>A0A840BUL5_9HYPH</name>
<evidence type="ECO:0000256" key="9">
    <source>
        <dbReference type="PIRNR" id="PIRNR000477"/>
    </source>
</evidence>
<dbReference type="EC" id="2.4.2.1" evidence="4 9"/>
<dbReference type="CDD" id="cd09009">
    <property type="entry name" value="PNP-EcPNPII_like"/>
    <property type="match status" value="1"/>
</dbReference>
<dbReference type="InterPro" id="IPR011269">
    <property type="entry name" value="PUNP"/>
</dbReference>
<evidence type="ECO:0000256" key="8">
    <source>
        <dbReference type="ARBA" id="ARBA00031036"/>
    </source>
</evidence>
<dbReference type="UniPathway" id="UPA00606"/>
<accession>A0A840BUL5</accession>
<comment type="pathway">
    <text evidence="1 9">Purine metabolism; purine nucleoside salvage.</text>
</comment>
<organism evidence="11 12">
    <name type="scientific">Chelatococcus caeni</name>
    <dbReference type="NCBI Taxonomy" id="1348468"/>
    <lineage>
        <taxon>Bacteria</taxon>
        <taxon>Pseudomonadati</taxon>
        <taxon>Pseudomonadota</taxon>
        <taxon>Alphaproteobacteria</taxon>
        <taxon>Hyphomicrobiales</taxon>
        <taxon>Chelatococcaceae</taxon>
        <taxon>Chelatococcus</taxon>
    </lineage>
</organism>
<comment type="subunit">
    <text evidence="3">Homotrimer.</text>
</comment>
<dbReference type="GO" id="GO:0004731">
    <property type="term" value="F:purine-nucleoside phosphorylase activity"/>
    <property type="evidence" value="ECO:0007669"/>
    <property type="project" value="UniProtKB-EC"/>
</dbReference>
<gene>
    <name evidence="11" type="ORF">GGR16_002180</name>
</gene>
<dbReference type="SUPFAM" id="SSF53167">
    <property type="entry name" value="Purine and uridine phosphorylases"/>
    <property type="match status" value="1"/>
</dbReference>
<dbReference type="InterPro" id="IPR035994">
    <property type="entry name" value="Nucleoside_phosphorylase_sf"/>
</dbReference>
<dbReference type="GO" id="GO:0009116">
    <property type="term" value="P:nucleoside metabolic process"/>
    <property type="evidence" value="ECO:0007669"/>
    <property type="project" value="InterPro"/>
</dbReference>
<protein>
    <recommendedName>
        <fullName evidence="5 9">Purine nucleoside phosphorylase</fullName>
        <ecNumber evidence="4 9">2.4.2.1</ecNumber>
    </recommendedName>
    <alternativeName>
        <fullName evidence="8 9">Inosine-guanosine phosphorylase</fullName>
    </alternativeName>
</protein>
<dbReference type="InterPro" id="IPR011268">
    <property type="entry name" value="Purine_phosphorylase"/>
</dbReference>